<proteinExistence type="predicted"/>
<sequence length="85" mass="8525">MTSTLSADAASLLPIADTANTLTTSLPAYDMSLFADQIEAGNLLGAIGDPIAADVALIPFALFLGVGPLTDAVQGALLNIANLIP</sequence>
<organism evidence="1 2">
    <name type="scientific">Candidatus Mycobacterium methanotrophicum</name>
    <dbReference type="NCBI Taxonomy" id="2943498"/>
    <lineage>
        <taxon>Bacteria</taxon>
        <taxon>Bacillati</taxon>
        <taxon>Actinomycetota</taxon>
        <taxon>Actinomycetes</taxon>
        <taxon>Mycobacteriales</taxon>
        <taxon>Mycobacteriaceae</taxon>
        <taxon>Mycobacterium</taxon>
    </lineage>
</organism>
<keyword evidence="2" id="KW-1185">Reference proteome</keyword>
<reference evidence="1" key="1">
    <citation type="submission" date="2022-05" db="EMBL/GenBank/DDBJ databases">
        <title>A methanotrophic Mycobacterium dominates a cave microbial ecosystem.</title>
        <authorList>
            <person name="Van Spanning R.J.M."/>
            <person name="Guan Q."/>
            <person name="Melkonian C."/>
            <person name="Gallant J."/>
            <person name="Polerecky L."/>
            <person name="Flot J.-F."/>
            <person name="Brandt B.W."/>
            <person name="Braster M."/>
            <person name="Iturbe Espinoza P."/>
            <person name="Aerts J."/>
            <person name="Meima-Franke M."/>
            <person name="Piersma S.R."/>
            <person name="Bunduc C."/>
            <person name="Ummels R."/>
            <person name="Pain A."/>
            <person name="Fleming E.J."/>
            <person name="van der Wel N."/>
            <person name="Gherman V.D."/>
            <person name="Sarbu S.M."/>
            <person name="Bodelier P.L.E."/>
            <person name="Bitter W."/>
        </authorList>
    </citation>
    <scope>NUCLEOTIDE SEQUENCE</scope>
    <source>
        <strain evidence="1">Sulfur Cave</strain>
    </source>
</reference>
<protein>
    <recommendedName>
        <fullName evidence="3">PE domain-containing protein</fullName>
    </recommendedName>
</protein>
<dbReference type="Proteomes" id="UP001056610">
    <property type="component" value="Chromosome"/>
</dbReference>
<name>A0ABY4QFD6_9MYCO</name>
<evidence type="ECO:0008006" key="3">
    <source>
        <dbReference type="Google" id="ProtNLM"/>
    </source>
</evidence>
<gene>
    <name evidence="1" type="ORF">M5I08_14975</name>
</gene>
<evidence type="ECO:0000313" key="1">
    <source>
        <dbReference type="EMBL" id="UQX09643.1"/>
    </source>
</evidence>
<evidence type="ECO:0000313" key="2">
    <source>
        <dbReference type="Proteomes" id="UP001056610"/>
    </source>
</evidence>
<dbReference type="RefSeq" id="WP_219070877.1">
    <property type="nucleotide sequence ID" value="NZ_CAJUXY010000141.1"/>
</dbReference>
<dbReference type="EMBL" id="CP097320">
    <property type="protein sequence ID" value="UQX09643.1"/>
    <property type="molecule type" value="Genomic_DNA"/>
</dbReference>
<accession>A0ABY4QFD6</accession>